<protein>
    <submittedName>
        <fullName evidence="1">Uncharacterized protein</fullName>
    </submittedName>
</protein>
<evidence type="ECO:0000313" key="2">
    <source>
        <dbReference type="Proteomes" id="UP001208570"/>
    </source>
</evidence>
<sequence length="46" mass="4830">MLTTVAGDTHKTTSAGTALVDQLTDIHSAIINEPNVPITERSPLSI</sequence>
<dbReference type="EMBL" id="JAODUP010000277">
    <property type="protein sequence ID" value="KAK2154084.1"/>
    <property type="molecule type" value="Genomic_DNA"/>
</dbReference>
<gene>
    <name evidence="1" type="ORF">LSH36_277g02043</name>
</gene>
<accession>A0AAD9JJ03</accession>
<dbReference type="Proteomes" id="UP001208570">
    <property type="component" value="Unassembled WGS sequence"/>
</dbReference>
<proteinExistence type="predicted"/>
<evidence type="ECO:0000313" key="1">
    <source>
        <dbReference type="EMBL" id="KAK2154084.1"/>
    </source>
</evidence>
<organism evidence="1 2">
    <name type="scientific">Paralvinella palmiformis</name>
    <dbReference type="NCBI Taxonomy" id="53620"/>
    <lineage>
        <taxon>Eukaryota</taxon>
        <taxon>Metazoa</taxon>
        <taxon>Spiralia</taxon>
        <taxon>Lophotrochozoa</taxon>
        <taxon>Annelida</taxon>
        <taxon>Polychaeta</taxon>
        <taxon>Sedentaria</taxon>
        <taxon>Canalipalpata</taxon>
        <taxon>Terebellida</taxon>
        <taxon>Terebelliformia</taxon>
        <taxon>Alvinellidae</taxon>
        <taxon>Paralvinella</taxon>
    </lineage>
</organism>
<keyword evidence="2" id="KW-1185">Reference proteome</keyword>
<dbReference type="AlphaFoldDB" id="A0AAD9JJ03"/>
<reference evidence="1" key="1">
    <citation type="journal article" date="2023" name="Mol. Biol. Evol.">
        <title>Third-Generation Sequencing Reveals the Adaptive Role of the Epigenome in Three Deep-Sea Polychaetes.</title>
        <authorList>
            <person name="Perez M."/>
            <person name="Aroh O."/>
            <person name="Sun Y."/>
            <person name="Lan Y."/>
            <person name="Juniper S.K."/>
            <person name="Young C.R."/>
            <person name="Angers B."/>
            <person name="Qian P.Y."/>
        </authorList>
    </citation>
    <scope>NUCLEOTIDE SEQUENCE</scope>
    <source>
        <strain evidence="1">P08H-3</strain>
    </source>
</reference>
<name>A0AAD9JJ03_9ANNE</name>
<comment type="caution">
    <text evidence="1">The sequence shown here is derived from an EMBL/GenBank/DDBJ whole genome shotgun (WGS) entry which is preliminary data.</text>
</comment>